<comment type="similarity">
    <text evidence="9">Belongs to the quinolinate synthase family. Type 2 subfamily.</text>
</comment>
<dbReference type="GO" id="GO:0008987">
    <property type="term" value="F:quinolinate synthetase A activity"/>
    <property type="evidence" value="ECO:0007669"/>
    <property type="project" value="UniProtKB-UniRule"/>
</dbReference>
<dbReference type="InterPro" id="IPR036094">
    <property type="entry name" value="NadA_sf"/>
</dbReference>
<comment type="subcellular location">
    <subcellularLocation>
        <location evidence="9">Cytoplasm</location>
    </subcellularLocation>
</comment>
<keyword evidence="9" id="KW-0963">Cytoplasm</keyword>
<feature type="binding site" evidence="9">
    <location>
        <position position="187"/>
    </location>
    <ligand>
        <name>[4Fe-4S] cluster</name>
        <dbReference type="ChEBI" id="CHEBI:49883"/>
    </ligand>
</feature>
<feature type="binding site" evidence="9">
    <location>
        <begin position="126"/>
        <end position="128"/>
    </location>
    <ligand>
        <name>iminosuccinate</name>
        <dbReference type="ChEBI" id="CHEBI:77875"/>
    </ligand>
</feature>
<dbReference type="InterPro" id="IPR003473">
    <property type="entry name" value="NadA"/>
</dbReference>
<keyword evidence="5 9" id="KW-0808">Transferase</keyword>
<keyword evidence="8 9" id="KW-0411">Iron-sulfur</keyword>
<dbReference type="Gene3D" id="3.40.50.10800">
    <property type="entry name" value="NadA-like"/>
    <property type="match status" value="3"/>
</dbReference>
<dbReference type="EMBL" id="CP002779">
    <property type="protein sequence ID" value="AEH24943.1"/>
    <property type="molecule type" value="Genomic_DNA"/>
</dbReference>
<dbReference type="NCBIfam" id="TIGR00550">
    <property type="entry name" value="nadA"/>
    <property type="match status" value="1"/>
</dbReference>
<comment type="pathway">
    <text evidence="1 9">Cofactor biosynthesis; NAD(+) biosynthesis; quinolinate from iminoaspartate: step 1/1.</text>
</comment>
<evidence type="ECO:0000256" key="5">
    <source>
        <dbReference type="ARBA" id="ARBA00022679"/>
    </source>
</evidence>
<dbReference type="Proteomes" id="UP000008386">
    <property type="component" value="Chromosome"/>
</dbReference>
<dbReference type="eggNOG" id="arCOG04459">
    <property type="taxonomic scope" value="Archaea"/>
</dbReference>
<dbReference type="KEGG" id="pya:PYCH_12710"/>
<feature type="binding site" evidence="9">
    <location>
        <position position="38"/>
    </location>
    <ligand>
        <name>iminosuccinate</name>
        <dbReference type="ChEBI" id="CHEBI:77875"/>
    </ligand>
</feature>
<evidence type="ECO:0000313" key="11">
    <source>
        <dbReference type="Proteomes" id="UP000008386"/>
    </source>
</evidence>
<dbReference type="HOGENOM" id="CLU_047382_0_0_2"/>
<evidence type="ECO:0000256" key="8">
    <source>
        <dbReference type="ARBA" id="ARBA00023014"/>
    </source>
</evidence>
<dbReference type="GO" id="GO:0046872">
    <property type="term" value="F:metal ion binding"/>
    <property type="evidence" value="ECO:0007669"/>
    <property type="project" value="UniProtKB-KW"/>
</dbReference>
<keyword evidence="11" id="KW-1185">Reference proteome</keyword>
<dbReference type="NCBIfam" id="NF006878">
    <property type="entry name" value="PRK09375.1-2"/>
    <property type="match status" value="1"/>
</dbReference>
<evidence type="ECO:0000256" key="7">
    <source>
        <dbReference type="ARBA" id="ARBA00023004"/>
    </source>
</evidence>
<feature type="binding site" evidence="9">
    <location>
        <position position="273"/>
    </location>
    <ligand>
        <name>[4Fe-4S] cluster</name>
        <dbReference type="ChEBI" id="CHEBI:49883"/>
    </ligand>
</feature>
<dbReference type="PANTHER" id="PTHR30573:SF0">
    <property type="entry name" value="QUINOLINATE SYNTHASE, CHLOROPLASTIC"/>
    <property type="match status" value="1"/>
</dbReference>
<feature type="binding site" evidence="9">
    <location>
        <position position="55"/>
    </location>
    <ligand>
        <name>iminosuccinate</name>
        <dbReference type="ChEBI" id="CHEBI:77875"/>
    </ligand>
</feature>
<name>F8AFB0_PYRYC</name>
<dbReference type="Pfam" id="PF02445">
    <property type="entry name" value="NadA"/>
    <property type="match status" value="1"/>
</dbReference>
<dbReference type="PANTHER" id="PTHR30573">
    <property type="entry name" value="QUINOLINATE SYNTHETASE A"/>
    <property type="match status" value="1"/>
</dbReference>
<dbReference type="GO" id="GO:0034628">
    <property type="term" value="P:'de novo' NAD+ biosynthetic process from L-aspartate"/>
    <property type="evidence" value="ECO:0007669"/>
    <property type="project" value="TreeGrafter"/>
</dbReference>
<keyword evidence="4 9" id="KW-0662">Pyridine nucleotide biosynthesis</keyword>
<feature type="binding site" evidence="9">
    <location>
        <position position="143"/>
    </location>
    <ligand>
        <name>iminosuccinate</name>
        <dbReference type="ChEBI" id="CHEBI:77875"/>
    </ligand>
</feature>
<dbReference type="HAMAP" id="MF_00568">
    <property type="entry name" value="NadA_type2"/>
    <property type="match status" value="1"/>
</dbReference>
<comment type="catalytic activity">
    <reaction evidence="9">
        <text>iminosuccinate + dihydroxyacetone phosphate = quinolinate + phosphate + 2 H2O + H(+)</text>
        <dbReference type="Rhea" id="RHEA:25888"/>
        <dbReference type="ChEBI" id="CHEBI:15377"/>
        <dbReference type="ChEBI" id="CHEBI:15378"/>
        <dbReference type="ChEBI" id="CHEBI:29959"/>
        <dbReference type="ChEBI" id="CHEBI:43474"/>
        <dbReference type="ChEBI" id="CHEBI:57642"/>
        <dbReference type="ChEBI" id="CHEBI:77875"/>
        <dbReference type="EC" id="2.5.1.72"/>
    </reaction>
</comment>
<dbReference type="SUPFAM" id="SSF142754">
    <property type="entry name" value="NadA-like"/>
    <property type="match status" value="1"/>
</dbReference>
<dbReference type="InterPro" id="IPR023066">
    <property type="entry name" value="Quinolinate_synth_type2"/>
</dbReference>
<evidence type="ECO:0000256" key="9">
    <source>
        <dbReference type="HAMAP-Rule" id="MF_00568"/>
    </source>
</evidence>
<proteinExistence type="inferred from homology"/>
<protein>
    <recommendedName>
        <fullName evidence="2 9">Quinolinate synthase</fullName>
        <ecNumber evidence="2 9">2.5.1.72</ecNumber>
    </recommendedName>
</protein>
<dbReference type="EC" id="2.5.1.72" evidence="2 9"/>
<keyword evidence="3 9" id="KW-0004">4Fe-4S</keyword>
<dbReference type="AlphaFoldDB" id="F8AFB0"/>
<comment type="function">
    <text evidence="9">Catalyzes the condensation of iminoaspartate with dihydroxyacetone phosphate to form quinolinate.</text>
</comment>
<gene>
    <name evidence="9" type="primary">nadA</name>
    <name evidence="10" type="ordered locus">PYCH_12710</name>
</gene>
<dbReference type="STRING" id="529709.PYCH_12710"/>
<keyword evidence="6 9" id="KW-0479">Metal-binding</keyword>
<organism evidence="10 11">
    <name type="scientific">Pyrococcus yayanosii (strain CH1 / JCM 16557)</name>
    <dbReference type="NCBI Taxonomy" id="529709"/>
    <lineage>
        <taxon>Archaea</taxon>
        <taxon>Methanobacteriati</taxon>
        <taxon>Methanobacteriota</taxon>
        <taxon>Thermococci</taxon>
        <taxon>Thermococcales</taxon>
        <taxon>Thermococcaceae</taxon>
        <taxon>Pyrococcus</taxon>
    </lineage>
</organism>
<dbReference type="GO" id="GO:0005737">
    <property type="term" value="C:cytoplasm"/>
    <property type="evidence" value="ECO:0007669"/>
    <property type="project" value="UniProtKB-SubCell"/>
</dbReference>
<evidence type="ECO:0000256" key="6">
    <source>
        <dbReference type="ARBA" id="ARBA00022723"/>
    </source>
</evidence>
<dbReference type="GO" id="GO:0051539">
    <property type="term" value="F:4 iron, 4 sulfur cluster binding"/>
    <property type="evidence" value="ECO:0007669"/>
    <property type="project" value="UniProtKB-KW"/>
</dbReference>
<evidence type="ECO:0000313" key="10">
    <source>
        <dbReference type="EMBL" id="AEH24943.1"/>
    </source>
</evidence>
<evidence type="ECO:0000256" key="3">
    <source>
        <dbReference type="ARBA" id="ARBA00022485"/>
    </source>
</evidence>
<feature type="binding site" evidence="9">
    <location>
        <position position="100"/>
    </location>
    <ligand>
        <name>[4Fe-4S] cluster</name>
        <dbReference type="ChEBI" id="CHEBI:49883"/>
    </ligand>
</feature>
<evidence type="ECO:0000256" key="2">
    <source>
        <dbReference type="ARBA" id="ARBA00012669"/>
    </source>
</evidence>
<accession>F8AFB0</accession>
<dbReference type="UniPathway" id="UPA00253">
    <property type="reaction ID" value="UER00327"/>
</dbReference>
<evidence type="ECO:0000256" key="4">
    <source>
        <dbReference type="ARBA" id="ARBA00022642"/>
    </source>
</evidence>
<keyword evidence="7 9" id="KW-0408">Iron</keyword>
<feature type="binding site" evidence="9">
    <location>
        <begin position="213"/>
        <end position="215"/>
    </location>
    <ligand>
        <name>iminosuccinate</name>
        <dbReference type="ChEBI" id="CHEBI:77875"/>
    </ligand>
</feature>
<comment type="cofactor">
    <cofactor evidence="9">
        <name>[4Fe-4S] cluster</name>
        <dbReference type="ChEBI" id="CHEBI:49883"/>
    </cofactor>
    <text evidence="9">Binds 1 [4Fe-4S] cluster per subunit.</text>
</comment>
<reference evidence="10 11" key="1">
    <citation type="journal article" date="2011" name="J. Bacteriol.">
        <title>Complete genome sequence of the obligate piezophilic hyperthermophilic archaeon Pyrococcus yayanosii CH1.</title>
        <authorList>
            <person name="Jun X."/>
            <person name="Lupeng L."/>
            <person name="Minjuan X."/>
            <person name="Oger P."/>
            <person name="Fengping W."/>
            <person name="Jebbar M."/>
            <person name="Xiang X."/>
        </authorList>
    </citation>
    <scope>NUCLEOTIDE SEQUENCE [LARGE SCALE GENOMIC DNA]</scope>
    <source>
        <strain evidence="11">CH1 / JCM 16557</strain>
    </source>
</reference>
<feature type="binding site" evidence="9">
    <location>
        <position position="230"/>
    </location>
    <ligand>
        <name>iminosuccinate</name>
        <dbReference type="ChEBI" id="CHEBI:77875"/>
    </ligand>
</feature>
<sequence length="316" mass="35659">MLKIKNLVDDREFGGDSMDLAKEILRLKEDRNAIILAHNYQLPEIQDIADFVGDSLELARKAVDVEADVIVFAGVDFMAETAKILNPDKIVLLPTKRATCAMANMLKVRHILEAKAKYPDAPVVLYVNSTAEAKAYADVTVTSANAAKIVAKLDSDVVIFGPDKNLAHYVAKVTGKKVIPIPPNGHCYVHRKFTLEDVERTRKLYPQARLMVHPECDPAVQDRADIIVSTGGMVRRACEHNKWVVFTEREMVYRLSKLYPGKKFYPARDDAVCMGMKAITLRHIYESLRDMKYKVEVPEEIAKKARKAIERMLEMS</sequence>
<evidence type="ECO:0000256" key="1">
    <source>
        <dbReference type="ARBA" id="ARBA00005065"/>
    </source>
</evidence>